<dbReference type="GO" id="GO:0004519">
    <property type="term" value="F:endonuclease activity"/>
    <property type="evidence" value="ECO:0007669"/>
    <property type="project" value="UniProtKB-KW"/>
</dbReference>
<gene>
    <name evidence="3" type="ORF">C8R26_12022</name>
</gene>
<keyword evidence="3" id="KW-0378">Hydrolase</keyword>
<dbReference type="RefSeq" id="WP_107803860.1">
    <property type="nucleotide sequence ID" value="NZ_QAOI01000020.1"/>
</dbReference>
<dbReference type="Proteomes" id="UP000244128">
    <property type="component" value="Unassembled WGS sequence"/>
</dbReference>
<dbReference type="AlphaFoldDB" id="A0A2T5HXF1"/>
<keyword evidence="3" id="KW-0255">Endonuclease</keyword>
<sequence>MSFPKQSDINEPLLTYIYEHGGDKYEVYPKDTYRPLAVHFKLSKEDLSVLRGGGKNEPQWHNMVQWARNDLLKGDLLEKGIRGRWRLSQKGIIRARELGKNIPIKWRTAHEDIEAERQGFELLSETERQQIIDARIGQGKYRDDLVKIWGSCSVTGFNILPLLRASHIKPWRECTNEDRVSPYNGLLLSPDLDAAFDCGIITFSKEGRIMISQYYQIEQLAIIGIKDNLNLRFLQSESEKYLEYHRNNVWLDRPHNPHKAETQNKPPKR</sequence>
<evidence type="ECO:0000313" key="4">
    <source>
        <dbReference type="Proteomes" id="UP000244128"/>
    </source>
</evidence>
<evidence type="ECO:0000259" key="1">
    <source>
        <dbReference type="Pfam" id="PF13391"/>
    </source>
</evidence>
<dbReference type="EMBL" id="QAOI01000020">
    <property type="protein sequence ID" value="PTQ76260.1"/>
    <property type="molecule type" value="Genomic_DNA"/>
</dbReference>
<protein>
    <submittedName>
        <fullName evidence="3">HNH endonuclease</fullName>
    </submittedName>
</protein>
<keyword evidence="3" id="KW-0540">Nuclease</keyword>
<dbReference type="InterPro" id="IPR025745">
    <property type="entry name" value="Mrr-like_N_dom"/>
</dbReference>
<reference evidence="3 4" key="1">
    <citation type="submission" date="2018-04" db="EMBL/GenBank/DDBJ databases">
        <title>Active sludge and wastewater microbial communities from Klosterneuburg, Austria.</title>
        <authorList>
            <person name="Wagner M."/>
        </authorList>
    </citation>
    <scope>NUCLEOTIDE SEQUENCE [LARGE SCALE GENOMIC DNA]</scope>
    <source>
        <strain evidence="3 4">Nm49</strain>
    </source>
</reference>
<evidence type="ECO:0000313" key="3">
    <source>
        <dbReference type="EMBL" id="PTQ76260.1"/>
    </source>
</evidence>
<evidence type="ECO:0000259" key="2">
    <source>
        <dbReference type="Pfam" id="PF14338"/>
    </source>
</evidence>
<feature type="domain" description="Restriction system protein Mrr-like N-terminal" evidence="2">
    <location>
        <begin position="12"/>
        <end position="92"/>
    </location>
</feature>
<proteinExistence type="predicted"/>
<dbReference type="Pfam" id="PF13391">
    <property type="entry name" value="HNH_2"/>
    <property type="match status" value="1"/>
</dbReference>
<feature type="domain" description="HNH nuclease" evidence="1">
    <location>
        <begin position="152"/>
        <end position="203"/>
    </location>
</feature>
<accession>A0A2T5HXF1</accession>
<dbReference type="Pfam" id="PF14338">
    <property type="entry name" value="Mrr_N"/>
    <property type="match status" value="1"/>
</dbReference>
<organism evidence="3 4">
    <name type="scientific">Nitrosomonas oligotropha</name>
    <dbReference type="NCBI Taxonomy" id="42354"/>
    <lineage>
        <taxon>Bacteria</taxon>
        <taxon>Pseudomonadati</taxon>
        <taxon>Pseudomonadota</taxon>
        <taxon>Betaproteobacteria</taxon>
        <taxon>Nitrosomonadales</taxon>
        <taxon>Nitrosomonadaceae</taxon>
        <taxon>Nitrosomonas</taxon>
    </lineage>
</organism>
<name>A0A2T5HXF1_9PROT</name>
<comment type="caution">
    <text evidence="3">The sequence shown here is derived from an EMBL/GenBank/DDBJ whole genome shotgun (WGS) entry which is preliminary data.</text>
</comment>
<dbReference type="InterPro" id="IPR003615">
    <property type="entry name" value="HNH_nuc"/>
</dbReference>